<evidence type="ECO:0000256" key="2">
    <source>
        <dbReference type="ARBA" id="ARBA00022475"/>
    </source>
</evidence>
<evidence type="ECO:0000256" key="6">
    <source>
        <dbReference type="SAM" id="Phobius"/>
    </source>
</evidence>
<dbReference type="AlphaFoldDB" id="A0AAU7LSH9"/>
<keyword evidence="3 6" id="KW-0812">Transmembrane</keyword>
<feature type="transmembrane region" description="Helical" evidence="6">
    <location>
        <begin position="87"/>
        <end position="109"/>
    </location>
</feature>
<dbReference type="InterPro" id="IPR005538">
    <property type="entry name" value="LrgA/CidA"/>
</dbReference>
<evidence type="ECO:0000256" key="5">
    <source>
        <dbReference type="ARBA" id="ARBA00023136"/>
    </source>
</evidence>
<keyword evidence="2" id="KW-1003">Cell membrane</keyword>
<dbReference type="PANTHER" id="PTHR33931">
    <property type="entry name" value="HOLIN-LIKE PROTEIN CIDA-RELATED"/>
    <property type="match status" value="1"/>
</dbReference>
<feature type="transmembrane region" description="Helical" evidence="6">
    <location>
        <begin position="54"/>
        <end position="75"/>
    </location>
</feature>
<protein>
    <submittedName>
        <fullName evidence="7">CidA/LrgA family protein</fullName>
    </submittedName>
</protein>
<name>A0AAU7LSH9_9BURK</name>
<dbReference type="Pfam" id="PF03788">
    <property type="entry name" value="LrgA"/>
    <property type="match status" value="1"/>
</dbReference>
<reference evidence="7" key="1">
    <citation type="submission" date="2024-05" db="EMBL/GenBank/DDBJ databases">
        <authorList>
            <person name="Bunk B."/>
            <person name="Swiderski J."/>
            <person name="Sproer C."/>
            <person name="Thiel V."/>
        </authorList>
    </citation>
    <scope>NUCLEOTIDE SEQUENCE</scope>
    <source>
        <strain evidence="7">DSM 17735</strain>
    </source>
</reference>
<dbReference type="EMBL" id="CP157675">
    <property type="protein sequence ID" value="XBP70540.1"/>
    <property type="molecule type" value="Genomic_DNA"/>
</dbReference>
<accession>A0AAU7LSH9</accession>
<dbReference type="GO" id="GO:0005886">
    <property type="term" value="C:plasma membrane"/>
    <property type="evidence" value="ECO:0007669"/>
    <property type="project" value="UniProtKB-SubCell"/>
</dbReference>
<evidence type="ECO:0000256" key="4">
    <source>
        <dbReference type="ARBA" id="ARBA00022989"/>
    </source>
</evidence>
<evidence type="ECO:0000256" key="1">
    <source>
        <dbReference type="ARBA" id="ARBA00004651"/>
    </source>
</evidence>
<sequence length="127" mass="13282">MNALRGMVWLLVFQSAGELLARGLALPLPGPVIGMVLLLLALRWPAVQTPVAECAGFLLSHLSLLFVPVGVGVMTHLSLVSQYGVRMLAVVMLSTLAGLAVTVLSLHLLPGRQPLDAASPPAKDADV</sequence>
<dbReference type="PANTHER" id="PTHR33931:SF2">
    <property type="entry name" value="HOLIN-LIKE PROTEIN CIDA"/>
    <property type="match status" value="1"/>
</dbReference>
<gene>
    <name evidence="7" type="ORF">ABLV49_01490</name>
</gene>
<keyword evidence="4 6" id="KW-1133">Transmembrane helix</keyword>
<feature type="transmembrane region" description="Helical" evidence="6">
    <location>
        <begin position="20"/>
        <end position="42"/>
    </location>
</feature>
<proteinExistence type="predicted"/>
<organism evidence="7">
    <name type="scientific">Polaromonas hydrogenivorans</name>
    <dbReference type="NCBI Taxonomy" id="335476"/>
    <lineage>
        <taxon>Bacteria</taxon>
        <taxon>Pseudomonadati</taxon>
        <taxon>Pseudomonadota</taxon>
        <taxon>Betaproteobacteria</taxon>
        <taxon>Burkholderiales</taxon>
        <taxon>Comamonadaceae</taxon>
        <taxon>Polaromonas</taxon>
    </lineage>
</organism>
<evidence type="ECO:0000313" key="7">
    <source>
        <dbReference type="EMBL" id="XBP70540.1"/>
    </source>
</evidence>
<comment type="subcellular location">
    <subcellularLocation>
        <location evidence="1">Cell membrane</location>
        <topology evidence="1">Multi-pass membrane protein</topology>
    </subcellularLocation>
</comment>
<evidence type="ECO:0000256" key="3">
    <source>
        <dbReference type="ARBA" id="ARBA00022692"/>
    </source>
</evidence>
<dbReference type="RefSeq" id="WP_349279900.1">
    <property type="nucleotide sequence ID" value="NZ_CBCSCU010000008.1"/>
</dbReference>
<keyword evidence="5 6" id="KW-0472">Membrane</keyword>